<dbReference type="GO" id="GO:0016740">
    <property type="term" value="F:transferase activity"/>
    <property type="evidence" value="ECO:0007669"/>
    <property type="project" value="UniProtKB-KW"/>
</dbReference>
<accession>A0A844BK17</accession>
<evidence type="ECO:0000256" key="7">
    <source>
        <dbReference type="PROSITE-ProRule" id="PRU00418"/>
    </source>
</evidence>
<keyword evidence="1" id="KW-0813">Transport</keyword>
<evidence type="ECO:0000313" key="8">
    <source>
        <dbReference type="EMBL" id="MRI82270.1"/>
    </source>
</evidence>
<dbReference type="Pfam" id="PF02255">
    <property type="entry name" value="PTS_IIA"/>
    <property type="match status" value="1"/>
</dbReference>
<keyword evidence="4" id="KW-0598">Phosphotransferase system</keyword>
<feature type="binding site" evidence="6">
    <location>
        <position position="81"/>
    </location>
    <ligand>
        <name>Mg(2+)</name>
        <dbReference type="ChEBI" id="CHEBI:18420"/>
        <note>ligand shared between all trimeric partners</note>
    </ligand>
</feature>
<organism evidence="8 9">
    <name type="scientific">Fundicoccus ignavus</name>
    <dbReference type="NCBI Taxonomy" id="2664442"/>
    <lineage>
        <taxon>Bacteria</taxon>
        <taxon>Bacillati</taxon>
        <taxon>Bacillota</taxon>
        <taxon>Bacilli</taxon>
        <taxon>Lactobacillales</taxon>
        <taxon>Aerococcaceae</taxon>
        <taxon>Fundicoccus</taxon>
    </lineage>
</organism>
<evidence type="ECO:0000256" key="3">
    <source>
        <dbReference type="ARBA" id="ARBA00022679"/>
    </source>
</evidence>
<dbReference type="Proteomes" id="UP000469870">
    <property type="component" value="Unassembled WGS sequence"/>
</dbReference>
<feature type="active site" description="Tele-phosphohistidine intermediate" evidence="5">
    <location>
        <position position="78"/>
    </location>
</feature>
<evidence type="ECO:0000256" key="5">
    <source>
        <dbReference type="PIRSR" id="PIRSR000699-1"/>
    </source>
</evidence>
<dbReference type="RefSeq" id="WP_153862389.1">
    <property type="nucleotide sequence ID" value="NZ_WJQR01000009.1"/>
</dbReference>
<dbReference type="GO" id="GO:0009401">
    <property type="term" value="P:phosphoenolpyruvate-dependent sugar phosphotransferase system"/>
    <property type="evidence" value="ECO:0007669"/>
    <property type="project" value="UniProtKB-KW"/>
</dbReference>
<dbReference type="AlphaFoldDB" id="A0A844BK17"/>
<dbReference type="SUPFAM" id="SSF46973">
    <property type="entry name" value="Enzyme IIa from lactose specific PTS, IIa-lac"/>
    <property type="match status" value="1"/>
</dbReference>
<evidence type="ECO:0000256" key="2">
    <source>
        <dbReference type="ARBA" id="ARBA00022597"/>
    </source>
</evidence>
<evidence type="ECO:0000313" key="9">
    <source>
        <dbReference type="Proteomes" id="UP000469870"/>
    </source>
</evidence>
<dbReference type="GO" id="GO:0046872">
    <property type="term" value="F:metal ion binding"/>
    <property type="evidence" value="ECO:0007669"/>
    <property type="project" value="UniProtKB-KW"/>
</dbReference>
<dbReference type="Gene3D" id="1.20.58.80">
    <property type="entry name" value="Phosphotransferase system, lactose/cellobiose-type IIA subunit"/>
    <property type="match status" value="1"/>
</dbReference>
<dbReference type="InterPro" id="IPR003188">
    <property type="entry name" value="PTS_IIA_lac/cel"/>
</dbReference>
<dbReference type="PIRSF" id="PIRSF000699">
    <property type="entry name" value="PTS_IILac_III"/>
    <property type="match status" value="1"/>
</dbReference>
<keyword evidence="6" id="KW-0460">Magnesium</keyword>
<keyword evidence="6" id="KW-0479">Metal-binding</keyword>
<sequence>MDAQQLQAAAFQIILSSGEGRALTQESFGLMRQGEFEAAEKKLDAANETFVQAHQAQTDFIQAFASGEEITMDILMVHAQDHLMTGMAMREVAIEMMELYKRIN</sequence>
<evidence type="ECO:0000256" key="1">
    <source>
        <dbReference type="ARBA" id="ARBA00022448"/>
    </source>
</evidence>
<dbReference type="InterPro" id="IPR036542">
    <property type="entry name" value="PTS_IIA_lac/cel_sf"/>
</dbReference>
<proteinExistence type="predicted"/>
<name>A0A844BK17_9LACT</name>
<keyword evidence="3" id="KW-0808">Transferase</keyword>
<protein>
    <submittedName>
        <fullName evidence="8">PTS cellobiose transporter subunit IIA</fullName>
    </submittedName>
</protein>
<feature type="modified residue" description="Phosphohistidine; by HPr" evidence="7">
    <location>
        <position position="78"/>
    </location>
</feature>
<gene>
    <name evidence="8" type="primary">celC</name>
    <name evidence="8" type="ORF">GIY11_09645</name>
</gene>
<dbReference type="EMBL" id="WJQR01000009">
    <property type="protein sequence ID" value="MRI82270.1"/>
    <property type="molecule type" value="Genomic_DNA"/>
</dbReference>
<reference evidence="8 9" key="1">
    <citation type="submission" date="2019-11" db="EMBL/GenBank/DDBJ databases">
        <title>Characterisation of Fundicoccus ignavus gen. nov. sp. nov., a novel genus of the family Aerococcaceae isolated from bulk tank milk.</title>
        <authorList>
            <person name="Siebert A."/>
            <person name="Huptas C."/>
            <person name="Wenning M."/>
            <person name="Scherer S."/>
            <person name="Doll E.V."/>
        </authorList>
    </citation>
    <scope>NUCLEOTIDE SEQUENCE [LARGE SCALE GENOMIC DNA]</scope>
    <source>
        <strain evidence="8 9">DSM 109653</strain>
    </source>
</reference>
<evidence type="ECO:0000256" key="4">
    <source>
        <dbReference type="ARBA" id="ARBA00022683"/>
    </source>
</evidence>
<comment type="cofactor">
    <cofactor evidence="6">
        <name>Mg(2+)</name>
        <dbReference type="ChEBI" id="CHEBI:18420"/>
    </cofactor>
    <text evidence="6">Binds 1 Mg(2+) ion per trimer.</text>
</comment>
<comment type="caution">
    <text evidence="8">The sequence shown here is derived from an EMBL/GenBank/DDBJ whole genome shotgun (WGS) entry which is preliminary data.</text>
</comment>
<dbReference type="PROSITE" id="PS51095">
    <property type="entry name" value="PTS_EIIA_TYPE_3"/>
    <property type="match status" value="1"/>
</dbReference>
<dbReference type="PANTHER" id="PTHR34382:SF7">
    <property type="entry name" value="PTS SYSTEM N,N'-DIACETYLCHITOBIOSE-SPECIFIC EIIA COMPONENT"/>
    <property type="match status" value="1"/>
</dbReference>
<evidence type="ECO:0000256" key="6">
    <source>
        <dbReference type="PIRSR" id="PIRSR000699-2"/>
    </source>
</evidence>
<keyword evidence="2" id="KW-0762">Sugar transport</keyword>
<dbReference type="PANTHER" id="PTHR34382">
    <property type="entry name" value="PTS SYSTEM N,N'-DIACETYLCHITOBIOSE-SPECIFIC EIIA COMPONENT"/>
    <property type="match status" value="1"/>
</dbReference>